<evidence type="ECO:0000313" key="5">
    <source>
        <dbReference type="EMBL" id="MDZ8160941.1"/>
    </source>
</evidence>
<reference evidence="5 6" key="1">
    <citation type="submission" date="2023-10" db="EMBL/GenBank/DDBJ databases">
        <title>Microbacterium xanthum sp. nov., isolated from seaweed.</title>
        <authorList>
            <person name="Lee S.D."/>
        </authorList>
    </citation>
    <scope>NUCLEOTIDE SEQUENCE [LARGE SCALE GENOMIC DNA]</scope>
    <source>
        <strain evidence="5 6">KCTC 19124</strain>
    </source>
</reference>
<dbReference type="Gene3D" id="1.10.10.10">
    <property type="entry name" value="Winged helix-like DNA-binding domain superfamily/Winged helix DNA-binding domain"/>
    <property type="match status" value="1"/>
</dbReference>
<accession>A0ABU5N4E6</accession>
<evidence type="ECO:0000256" key="1">
    <source>
        <dbReference type="ARBA" id="ARBA00023015"/>
    </source>
</evidence>
<keyword evidence="6" id="KW-1185">Reference proteome</keyword>
<dbReference type="InterPro" id="IPR011711">
    <property type="entry name" value="GntR_C"/>
</dbReference>
<dbReference type="PANTHER" id="PTHR43537:SF45">
    <property type="entry name" value="GNTR FAMILY REGULATORY PROTEIN"/>
    <property type="match status" value="1"/>
</dbReference>
<dbReference type="EMBL" id="JAWJYN010000001">
    <property type="protein sequence ID" value="MDZ8160941.1"/>
    <property type="molecule type" value="Genomic_DNA"/>
</dbReference>
<dbReference type="Pfam" id="PF07729">
    <property type="entry name" value="FCD"/>
    <property type="match status" value="1"/>
</dbReference>
<dbReference type="SMART" id="SM00345">
    <property type="entry name" value="HTH_GNTR"/>
    <property type="match status" value="1"/>
</dbReference>
<protein>
    <submittedName>
        <fullName evidence="5">GntR family transcriptional regulator</fullName>
    </submittedName>
</protein>
<dbReference type="InterPro" id="IPR036388">
    <property type="entry name" value="WH-like_DNA-bd_sf"/>
</dbReference>
<gene>
    <name evidence="5" type="ORF">R2Q92_03775</name>
</gene>
<keyword evidence="2" id="KW-0238">DNA-binding</keyword>
<sequence length="232" mass="25846">MSNERKAVRAMSMTDSASRVNEAYEWLLAEITAFRLSSGAPLSENRIATQLGISRTPVREALQRLETEGLVRRTDNARFSVSTLTPREVNEACDLLEVLDTYIFVKAAREHDEAVSTQIIEVVDEMMAAAEAGDKTAWSEADIRFHRLVNEVAGNQLVSETVKHTRRRIQRFWTRAASAQSRLVGCSAEHVELAKAIVARDTEAIPPAVQKHIGHMRVSILEKLEAASVFFG</sequence>
<dbReference type="PANTHER" id="PTHR43537">
    <property type="entry name" value="TRANSCRIPTIONAL REGULATOR, GNTR FAMILY"/>
    <property type="match status" value="1"/>
</dbReference>
<dbReference type="Gene3D" id="1.20.120.530">
    <property type="entry name" value="GntR ligand-binding domain-like"/>
    <property type="match status" value="1"/>
</dbReference>
<dbReference type="InterPro" id="IPR000524">
    <property type="entry name" value="Tscrpt_reg_HTH_GntR"/>
</dbReference>
<dbReference type="SUPFAM" id="SSF48008">
    <property type="entry name" value="GntR ligand-binding domain-like"/>
    <property type="match status" value="1"/>
</dbReference>
<evidence type="ECO:0000256" key="3">
    <source>
        <dbReference type="ARBA" id="ARBA00023163"/>
    </source>
</evidence>
<dbReference type="PROSITE" id="PS50949">
    <property type="entry name" value="HTH_GNTR"/>
    <property type="match status" value="1"/>
</dbReference>
<dbReference type="Proteomes" id="UP001291912">
    <property type="component" value="Unassembled WGS sequence"/>
</dbReference>
<dbReference type="CDD" id="cd07377">
    <property type="entry name" value="WHTH_GntR"/>
    <property type="match status" value="1"/>
</dbReference>
<evidence type="ECO:0000256" key="2">
    <source>
        <dbReference type="ARBA" id="ARBA00023125"/>
    </source>
</evidence>
<dbReference type="InterPro" id="IPR008920">
    <property type="entry name" value="TF_FadR/GntR_C"/>
</dbReference>
<dbReference type="RefSeq" id="WP_194423614.1">
    <property type="nucleotide sequence ID" value="NZ_BAAAPT010000001.1"/>
</dbReference>
<dbReference type="SUPFAM" id="SSF46785">
    <property type="entry name" value="Winged helix' DNA-binding domain"/>
    <property type="match status" value="1"/>
</dbReference>
<dbReference type="SMART" id="SM00895">
    <property type="entry name" value="FCD"/>
    <property type="match status" value="1"/>
</dbReference>
<dbReference type="InterPro" id="IPR036390">
    <property type="entry name" value="WH_DNA-bd_sf"/>
</dbReference>
<dbReference type="Pfam" id="PF00392">
    <property type="entry name" value="GntR"/>
    <property type="match status" value="1"/>
</dbReference>
<organism evidence="5 6">
    <name type="scientific">Microbacterium aquimaris</name>
    <dbReference type="NCBI Taxonomy" id="459816"/>
    <lineage>
        <taxon>Bacteria</taxon>
        <taxon>Bacillati</taxon>
        <taxon>Actinomycetota</taxon>
        <taxon>Actinomycetes</taxon>
        <taxon>Micrococcales</taxon>
        <taxon>Microbacteriaceae</taxon>
        <taxon>Microbacterium</taxon>
    </lineage>
</organism>
<evidence type="ECO:0000259" key="4">
    <source>
        <dbReference type="PROSITE" id="PS50949"/>
    </source>
</evidence>
<keyword evidence="3" id="KW-0804">Transcription</keyword>
<evidence type="ECO:0000313" key="6">
    <source>
        <dbReference type="Proteomes" id="UP001291912"/>
    </source>
</evidence>
<feature type="domain" description="HTH gntR-type" evidence="4">
    <location>
        <begin position="17"/>
        <end position="84"/>
    </location>
</feature>
<comment type="caution">
    <text evidence="5">The sequence shown here is derived from an EMBL/GenBank/DDBJ whole genome shotgun (WGS) entry which is preliminary data.</text>
</comment>
<name>A0ABU5N4E6_9MICO</name>
<proteinExistence type="predicted"/>
<dbReference type="PRINTS" id="PR00035">
    <property type="entry name" value="HTHGNTR"/>
</dbReference>
<keyword evidence="1" id="KW-0805">Transcription regulation</keyword>